<evidence type="ECO:0000256" key="2">
    <source>
        <dbReference type="ARBA" id="ARBA00038215"/>
    </source>
</evidence>
<dbReference type="EMBL" id="JAPEUR010000308">
    <property type="protein sequence ID" value="KAJ4311997.1"/>
    <property type="molecule type" value="Genomic_DNA"/>
</dbReference>
<dbReference type="Pfam" id="PF00144">
    <property type="entry name" value="Beta-lactamase"/>
    <property type="match status" value="1"/>
</dbReference>
<comment type="similarity">
    <text evidence="2">Belongs to the peptidase S12 family.</text>
</comment>
<feature type="domain" description="Beta-lactamase-related" evidence="3">
    <location>
        <begin position="25"/>
        <end position="336"/>
    </location>
</feature>
<dbReference type="InterPro" id="IPR050491">
    <property type="entry name" value="AmpC-like"/>
</dbReference>
<dbReference type="InterPro" id="IPR027279">
    <property type="entry name" value="D_amino_pept/lipop_sf"/>
</dbReference>
<dbReference type="InterPro" id="IPR001466">
    <property type="entry name" value="Beta-lactam-related"/>
</dbReference>
<evidence type="ECO:0000313" key="6">
    <source>
        <dbReference type="Proteomes" id="UP001140502"/>
    </source>
</evidence>
<evidence type="ECO:0000313" key="5">
    <source>
        <dbReference type="EMBL" id="KAJ4311997.1"/>
    </source>
</evidence>
<feature type="domain" description="D-aminopeptidase" evidence="4">
    <location>
        <begin position="358"/>
        <end position="536"/>
    </location>
</feature>
<proteinExistence type="inferred from homology"/>
<evidence type="ECO:0000256" key="1">
    <source>
        <dbReference type="ARBA" id="ARBA00022438"/>
    </source>
</evidence>
<evidence type="ECO:0000259" key="4">
    <source>
        <dbReference type="Pfam" id="PF07930"/>
    </source>
</evidence>
<keyword evidence="1" id="KW-0645">Protease</keyword>
<name>A0A9W8W4Y8_9HYPO</name>
<gene>
    <name evidence="5" type="ORF">N0V84_010151</name>
</gene>
<organism evidence="5 6">
    <name type="scientific">Fusarium piperis</name>
    <dbReference type="NCBI Taxonomy" id="1435070"/>
    <lineage>
        <taxon>Eukaryota</taxon>
        <taxon>Fungi</taxon>
        <taxon>Dikarya</taxon>
        <taxon>Ascomycota</taxon>
        <taxon>Pezizomycotina</taxon>
        <taxon>Sordariomycetes</taxon>
        <taxon>Hypocreomycetidae</taxon>
        <taxon>Hypocreales</taxon>
        <taxon>Nectriaceae</taxon>
        <taxon>Fusarium</taxon>
        <taxon>Fusarium solani species complex</taxon>
    </lineage>
</organism>
<reference evidence="5" key="1">
    <citation type="submission" date="2022-10" db="EMBL/GenBank/DDBJ databases">
        <title>Tapping the CABI collections for fungal endophytes: first genome assemblies for Collariella, Neodidymelliopsis, Ascochyta clinopodiicola, Didymella pomorum, Didymosphaeria variabile, Neocosmospora piperis and Neocucurbitaria cava.</title>
        <authorList>
            <person name="Hill R."/>
        </authorList>
    </citation>
    <scope>NUCLEOTIDE SEQUENCE</scope>
    <source>
        <strain evidence="5">IMI 366586</strain>
    </source>
</reference>
<keyword evidence="1" id="KW-0378">Hydrolase</keyword>
<accession>A0A9W8W4Y8</accession>
<keyword evidence="6" id="KW-1185">Reference proteome</keyword>
<dbReference type="NCBIfam" id="NF009622">
    <property type="entry name" value="PRK13128.1"/>
    <property type="match status" value="1"/>
</dbReference>
<dbReference type="GO" id="GO:0004177">
    <property type="term" value="F:aminopeptidase activity"/>
    <property type="evidence" value="ECO:0007669"/>
    <property type="project" value="UniProtKB-KW"/>
</dbReference>
<dbReference type="Proteomes" id="UP001140502">
    <property type="component" value="Unassembled WGS sequence"/>
</dbReference>
<dbReference type="SUPFAM" id="SSF50886">
    <property type="entry name" value="D-aminopeptidase, middle and C-terminal domains"/>
    <property type="match status" value="1"/>
</dbReference>
<dbReference type="InterPro" id="IPR012338">
    <property type="entry name" value="Beta-lactam/transpept-like"/>
</dbReference>
<dbReference type="OrthoDB" id="5946976at2759"/>
<evidence type="ECO:0000259" key="3">
    <source>
        <dbReference type="Pfam" id="PF00144"/>
    </source>
</evidence>
<protein>
    <recommendedName>
        <fullName evidence="7">D-aminopeptidase</fullName>
    </recommendedName>
</protein>
<keyword evidence="1" id="KW-0031">Aminopeptidase</keyword>
<sequence>MIYSPMSMSEQLVQSVLRTIPPRLRGPGGAVAVVKDGRLLGQTIWGYADLEKRIPMTADTPMPICSISKQMTCAVLLDLERNPTSAMSKGDVRGQFEAELKRLLRQELAKDGKLALEHLCDNRSGIRDYWALTTLWGAKPEGRFDLDKDGPKARDRLRSFHFEPGTEYSYSNTNFHILARIIEKVSGDSFEVLLGERVFGPAGMKTARLCADTSKLPEPCVGYEGDEKRGYTPAVNRIEWDGDAGIVASLSDMVAYEGYLDRSLSDPTSWYRTAIEPSQYSDGTPAVYHYGLSHVDVEGVETIGHGGALRGFRSRRLQVPKERLSVVAMLNHESEAGTLAEHVLRGILNLQRPQSPIVAPSPDWFGTFIDDKTFLAITVSPGVKGKVSIYYAGYPESITLTEPFHGVSRDMTATVKLDTLIIDRLKDHRSIRAVRVVQSGDPVDNAFYQGDFYCAEIDSTFHCYDQGGVMFGAFDGFLGEGPAQQMRHVGDHVWTLACPRGMDAPAPGDWTVVFNCEKGSVVSVGLGCWLARALLFVKQ</sequence>
<dbReference type="Gene3D" id="3.40.710.10">
    <property type="entry name" value="DD-peptidase/beta-lactamase superfamily"/>
    <property type="match status" value="1"/>
</dbReference>
<dbReference type="Pfam" id="PF07930">
    <property type="entry name" value="DAP_B"/>
    <property type="match status" value="1"/>
</dbReference>
<comment type="caution">
    <text evidence="5">The sequence shown here is derived from an EMBL/GenBank/DDBJ whole genome shotgun (WGS) entry which is preliminary data.</text>
</comment>
<dbReference type="SUPFAM" id="SSF56601">
    <property type="entry name" value="beta-lactamase/transpeptidase-like"/>
    <property type="match status" value="1"/>
</dbReference>
<dbReference type="Gene3D" id="2.40.128.50">
    <property type="match status" value="2"/>
</dbReference>
<evidence type="ECO:0008006" key="7">
    <source>
        <dbReference type="Google" id="ProtNLM"/>
    </source>
</evidence>
<dbReference type="PANTHER" id="PTHR46825:SF9">
    <property type="entry name" value="BETA-LACTAMASE-RELATED DOMAIN-CONTAINING PROTEIN"/>
    <property type="match status" value="1"/>
</dbReference>
<dbReference type="InterPro" id="IPR012856">
    <property type="entry name" value="DAP_B_dom"/>
</dbReference>
<dbReference type="PANTHER" id="PTHR46825">
    <property type="entry name" value="D-ALANYL-D-ALANINE-CARBOXYPEPTIDASE/ENDOPEPTIDASE AMPH"/>
    <property type="match status" value="1"/>
</dbReference>
<dbReference type="AlphaFoldDB" id="A0A9W8W4Y8"/>